<dbReference type="AlphaFoldDB" id="A0A3E2NHF0"/>
<dbReference type="InterPro" id="IPR001173">
    <property type="entry name" value="Glyco_trans_2-like"/>
</dbReference>
<dbReference type="SUPFAM" id="SSF53448">
    <property type="entry name" value="Nucleotide-diphospho-sugar transferases"/>
    <property type="match status" value="1"/>
</dbReference>
<dbReference type="Pfam" id="PF00535">
    <property type="entry name" value="Glycos_transf_2"/>
    <property type="match status" value="1"/>
</dbReference>
<feature type="domain" description="Glycosyltransferase 2-like" evidence="3">
    <location>
        <begin position="10"/>
        <end position="130"/>
    </location>
</feature>
<comment type="caution">
    <text evidence="4">The sequence shown here is derived from an EMBL/GenBank/DDBJ whole genome shotgun (WGS) entry which is preliminary data.</text>
</comment>
<keyword evidence="2" id="KW-0808">Transferase</keyword>
<dbReference type="PANTHER" id="PTHR22916">
    <property type="entry name" value="GLYCOSYLTRANSFERASE"/>
    <property type="match status" value="1"/>
</dbReference>
<accession>A0A3E2NHF0</accession>
<dbReference type="InterPro" id="IPR029044">
    <property type="entry name" value="Nucleotide-diphossugar_trans"/>
</dbReference>
<name>A0A3E2NHF0_9FIRM</name>
<dbReference type="PANTHER" id="PTHR22916:SF51">
    <property type="entry name" value="GLYCOSYLTRANSFERASE EPSH-RELATED"/>
    <property type="match status" value="1"/>
</dbReference>
<reference evidence="4 5" key="1">
    <citation type="submission" date="2018-07" db="EMBL/GenBank/DDBJ databases">
        <title>New species, Clostridium PI-S10-A1B.</title>
        <authorList>
            <person name="Krishna G."/>
            <person name="Summeta K."/>
            <person name="Shikha S."/>
            <person name="Prabhu P.B."/>
            <person name="Suresh K."/>
        </authorList>
    </citation>
    <scope>NUCLEOTIDE SEQUENCE [LARGE SCALE GENOMIC DNA]</scope>
    <source>
        <strain evidence="4 5">PI-S10-A1B</strain>
    </source>
</reference>
<gene>
    <name evidence="4" type="ORF">DS742_03580</name>
</gene>
<protein>
    <submittedName>
        <fullName evidence="4">Glycosyltransferase family 2 protein</fullName>
    </submittedName>
</protein>
<dbReference type="Gene3D" id="3.90.550.10">
    <property type="entry name" value="Spore Coat Polysaccharide Biosynthesis Protein SpsA, Chain A"/>
    <property type="match status" value="1"/>
</dbReference>
<sequence>MGGVARLKISVIMLTYNRGKLVSRAIESILNQTFRDFEFIIVDNGSTDLSGVIADSYAAKDSRIRVIHRERGNIGSGRNTGLDIANGEWIAFVDDDDWCEPDFLEFLIDLAMENNADIAICGAEKEENGRHSLIGIEEKVVLNAEEAIIELMWRKRFNNGFPTKLFKSSLLSELRFPETGLYDDIHLMYKAIAAANSIVSYGIVKYHVYRHEGNNSAATSQDRMITSQYLCDYRAAYRERTIWLCERFPSNTYYWCYFEWSFMISMVNKIIKNDLTGCTIHLNEMQQELSRHREKFINAPWILEYEREWVCKYA</sequence>
<proteinExistence type="predicted"/>
<keyword evidence="1" id="KW-0328">Glycosyltransferase</keyword>
<evidence type="ECO:0000259" key="3">
    <source>
        <dbReference type="Pfam" id="PF00535"/>
    </source>
</evidence>
<organism evidence="4 5">
    <name type="scientific">Lacrimispora amygdalina</name>
    <dbReference type="NCBI Taxonomy" id="253257"/>
    <lineage>
        <taxon>Bacteria</taxon>
        <taxon>Bacillati</taxon>
        <taxon>Bacillota</taxon>
        <taxon>Clostridia</taxon>
        <taxon>Lachnospirales</taxon>
        <taxon>Lachnospiraceae</taxon>
        <taxon>Lacrimispora</taxon>
    </lineage>
</organism>
<evidence type="ECO:0000256" key="2">
    <source>
        <dbReference type="ARBA" id="ARBA00022679"/>
    </source>
</evidence>
<evidence type="ECO:0000313" key="5">
    <source>
        <dbReference type="Proteomes" id="UP000260680"/>
    </source>
</evidence>
<dbReference type="CDD" id="cd00761">
    <property type="entry name" value="Glyco_tranf_GTA_type"/>
    <property type="match status" value="1"/>
</dbReference>
<dbReference type="GO" id="GO:0016757">
    <property type="term" value="F:glycosyltransferase activity"/>
    <property type="evidence" value="ECO:0007669"/>
    <property type="project" value="UniProtKB-KW"/>
</dbReference>
<dbReference type="OrthoDB" id="9807674at2"/>
<dbReference type="EMBL" id="QOHO01000012">
    <property type="protein sequence ID" value="RFZ80341.1"/>
    <property type="molecule type" value="Genomic_DNA"/>
</dbReference>
<evidence type="ECO:0000256" key="1">
    <source>
        <dbReference type="ARBA" id="ARBA00022676"/>
    </source>
</evidence>
<evidence type="ECO:0000313" key="4">
    <source>
        <dbReference type="EMBL" id="RFZ80341.1"/>
    </source>
</evidence>
<dbReference type="Proteomes" id="UP000260680">
    <property type="component" value="Unassembled WGS sequence"/>
</dbReference>